<accession>A0A4U8V1T7</accession>
<dbReference type="EMBL" id="CM016762">
    <property type="protein sequence ID" value="TMS39315.1"/>
    <property type="molecule type" value="Genomic_DNA"/>
</dbReference>
<reference evidence="1 2" key="2">
    <citation type="journal article" date="2019" name="G3 (Bethesda)">
        <title>Hybrid Assembly of the Genome of the Entomopathogenic Nematode Steinernema carpocapsae Identifies the X-Chromosome.</title>
        <authorList>
            <person name="Serra L."/>
            <person name="Macchietto M."/>
            <person name="Macias-Munoz A."/>
            <person name="McGill C.J."/>
            <person name="Rodriguez I.M."/>
            <person name="Rodriguez B."/>
            <person name="Murad R."/>
            <person name="Mortazavi A."/>
        </authorList>
    </citation>
    <scope>NUCLEOTIDE SEQUENCE [LARGE SCALE GENOMIC DNA]</scope>
    <source>
        <strain evidence="1 2">ALL</strain>
    </source>
</reference>
<dbReference type="AlphaFoldDB" id="A0A4U8V1T7"/>
<gene>
    <name evidence="1" type="ORF">L596_005863</name>
</gene>
<organism evidence="1 2">
    <name type="scientific">Steinernema carpocapsae</name>
    <name type="common">Entomopathogenic nematode</name>
    <dbReference type="NCBI Taxonomy" id="34508"/>
    <lineage>
        <taxon>Eukaryota</taxon>
        <taxon>Metazoa</taxon>
        <taxon>Ecdysozoa</taxon>
        <taxon>Nematoda</taxon>
        <taxon>Chromadorea</taxon>
        <taxon>Rhabditida</taxon>
        <taxon>Tylenchina</taxon>
        <taxon>Panagrolaimomorpha</taxon>
        <taxon>Strongyloidoidea</taxon>
        <taxon>Steinernematidae</taxon>
        <taxon>Steinernema</taxon>
    </lineage>
</organism>
<name>A0A4U8V1T7_STECR</name>
<keyword evidence="2" id="KW-1185">Reference proteome</keyword>
<evidence type="ECO:0000313" key="2">
    <source>
        <dbReference type="Proteomes" id="UP000298663"/>
    </source>
</evidence>
<evidence type="ECO:0000313" key="1">
    <source>
        <dbReference type="EMBL" id="TMS39315.1"/>
    </source>
</evidence>
<sequence length="346" mass="40011">MNQVPLRFLQDVYVFVGTPELASGHAKHDQWNLLSSNYSKVCLYRAANNIDLELNLTEVFRETHLLCEFSGFINGERLKLLELNELIKLKRFFNRLHVRECMAPDEQADLEQAIIKDPNFREAMCFIEHFPKKTFEGARLACQMNPNVPLEELTFPYIFLNSAQIDFLIGQLKLDHSKLTKISFGGSRGILESDRMLEIFEAFFTSSSVELIDFFLPAYLEAYYLLRILRSWSNVAPNKKLTTKKLVSAMNGFDVNVNFLKTAKFTCENDMHEFSPLQKEVDDFVVKHCAYHPAKPKRKMCWESMPDYVALGDHEASQMGPNSLFEPYKITGKDVMTHEIVFCDEE</sequence>
<protein>
    <submittedName>
        <fullName evidence="1">Uncharacterized protein</fullName>
    </submittedName>
</protein>
<reference evidence="1 2" key="1">
    <citation type="journal article" date="2015" name="Genome Biol.">
        <title>Comparative genomics of Steinernema reveals deeply conserved gene regulatory networks.</title>
        <authorList>
            <person name="Dillman A.R."/>
            <person name="Macchietto M."/>
            <person name="Porter C.F."/>
            <person name="Rogers A."/>
            <person name="Williams B."/>
            <person name="Antoshechkin I."/>
            <person name="Lee M.M."/>
            <person name="Goodwin Z."/>
            <person name="Lu X."/>
            <person name="Lewis E.E."/>
            <person name="Goodrich-Blair H."/>
            <person name="Stock S.P."/>
            <person name="Adams B.J."/>
            <person name="Sternberg P.W."/>
            <person name="Mortazavi A."/>
        </authorList>
    </citation>
    <scope>NUCLEOTIDE SEQUENCE [LARGE SCALE GENOMIC DNA]</scope>
    <source>
        <strain evidence="1 2">ALL</strain>
    </source>
</reference>
<dbReference type="Proteomes" id="UP000298663">
    <property type="component" value="Chromosome X"/>
</dbReference>
<proteinExistence type="predicted"/>
<comment type="caution">
    <text evidence="1">The sequence shown here is derived from an EMBL/GenBank/DDBJ whole genome shotgun (WGS) entry which is preliminary data.</text>
</comment>
<dbReference type="EMBL" id="AZBU02000001">
    <property type="protein sequence ID" value="TMS39315.1"/>
    <property type="molecule type" value="Genomic_DNA"/>
</dbReference>